<gene>
    <name evidence="5" type="ORF">QCA50_007877</name>
</gene>
<name>A0AAW0G8V2_9APHY</name>
<comment type="subcellular location">
    <subcellularLocation>
        <location evidence="1">Nucleus</location>
        <location evidence="1">Nucleolus</location>
    </subcellularLocation>
</comment>
<feature type="compositionally biased region" description="Acidic residues" evidence="2">
    <location>
        <begin position="101"/>
        <end position="120"/>
    </location>
</feature>
<organism evidence="5 6">
    <name type="scientific">Cerrena zonata</name>
    <dbReference type="NCBI Taxonomy" id="2478898"/>
    <lineage>
        <taxon>Eukaryota</taxon>
        <taxon>Fungi</taxon>
        <taxon>Dikarya</taxon>
        <taxon>Basidiomycota</taxon>
        <taxon>Agaricomycotina</taxon>
        <taxon>Agaricomycetes</taxon>
        <taxon>Polyporales</taxon>
        <taxon>Cerrenaceae</taxon>
        <taxon>Cerrena</taxon>
    </lineage>
</organism>
<dbReference type="InterPro" id="IPR007949">
    <property type="entry name" value="SDA1_MD"/>
</dbReference>
<feature type="domain" description="SDA1 middle" evidence="3">
    <location>
        <begin position="68"/>
        <end position="213"/>
    </location>
</feature>
<dbReference type="PANTHER" id="PTHR12730">
    <property type="entry name" value="HSDA/SDA1-RELATED"/>
    <property type="match status" value="1"/>
</dbReference>
<evidence type="ECO:0000313" key="5">
    <source>
        <dbReference type="EMBL" id="KAK7689186.1"/>
    </source>
</evidence>
<proteinExistence type="inferred from homology"/>
<evidence type="ECO:0000256" key="1">
    <source>
        <dbReference type="RuleBase" id="RU365057"/>
    </source>
</evidence>
<feature type="compositionally biased region" description="Acidic residues" evidence="2">
    <location>
        <begin position="76"/>
        <end position="87"/>
    </location>
</feature>
<feature type="region of interest" description="Disordered" evidence="2">
    <location>
        <begin position="37"/>
        <end position="122"/>
    </location>
</feature>
<feature type="compositionally biased region" description="Basic and acidic residues" evidence="2">
    <location>
        <begin position="88"/>
        <end position="100"/>
    </location>
</feature>
<dbReference type="InterPro" id="IPR027312">
    <property type="entry name" value="Sda1"/>
</dbReference>
<reference evidence="5 6" key="1">
    <citation type="submission" date="2022-09" db="EMBL/GenBank/DDBJ databases">
        <authorList>
            <person name="Palmer J.M."/>
        </authorList>
    </citation>
    <scope>NUCLEOTIDE SEQUENCE [LARGE SCALE GENOMIC DNA]</scope>
    <source>
        <strain evidence="5 6">DSM 7382</strain>
    </source>
</reference>
<dbReference type="AlphaFoldDB" id="A0AAW0G8V2"/>
<keyword evidence="1" id="KW-0690">Ribosome biogenesis</keyword>
<dbReference type="Pfam" id="PF21638">
    <property type="entry name" value="SDA1_C"/>
    <property type="match status" value="1"/>
</dbReference>
<comment type="function">
    <text evidence="1">Required for 60S pre-ribosomal subunits export to the cytoplasm.</text>
</comment>
<dbReference type="Pfam" id="PF05285">
    <property type="entry name" value="SDA1_dom"/>
    <property type="match status" value="1"/>
</dbReference>
<dbReference type="PANTHER" id="PTHR12730:SF0">
    <property type="entry name" value="PROTEIN SDA1 HOMOLOG"/>
    <property type="match status" value="1"/>
</dbReference>
<dbReference type="InterPro" id="IPR048292">
    <property type="entry name" value="SDA1_C"/>
</dbReference>
<comment type="similarity">
    <text evidence="1">Belongs to the SDA1 family.</text>
</comment>
<evidence type="ECO:0000313" key="6">
    <source>
        <dbReference type="Proteomes" id="UP001385951"/>
    </source>
</evidence>
<evidence type="ECO:0000259" key="3">
    <source>
        <dbReference type="Pfam" id="PF05285"/>
    </source>
</evidence>
<feature type="compositionally biased region" description="Basic and acidic residues" evidence="2">
    <location>
        <begin position="272"/>
        <end position="282"/>
    </location>
</feature>
<feature type="domain" description="SDA1 C-terminal" evidence="4">
    <location>
        <begin position="233"/>
        <end position="279"/>
    </location>
</feature>
<dbReference type="GO" id="GO:0005730">
    <property type="term" value="C:nucleolus"/>
    <property type="evidence" value="ECO:0007669"/>
    <property type="project" value="UniProtKB-SubCell"/>
</dbReference>
<keyword evidence="6" id="KW-1185">Reference proteome</keyword>
<keyword evidence="1" id="KW-0653">Protein transport</keyword>
<evidence type="ECO:0000256" key="2">
    <source>
        <dbReference type="SAM" id="MobiDB-lite"/>
    </source>
</evidence>
<accession>A0AAW0G8V2</accession>
<dbReference type="EMBL" id="JASBNA010000009">
    <property type="protein sequence ID" value="KAK7689186.1"/>
    <property type="molecule type" value="Genomic_DNA"/>
</dbReference>
<keyword evidence="1" id="KW-0813">Transport</keyword>
<protein>
    <recommendedName>
        <fullName evidence="1">Protein SDA1</fullName>
    </recommendedName>
</protein>
<feature type="compositionally biased region" description="Basic residues" evidence="2">
    <location>
        <begin position="256"/>
        <end position="271"/>
    </location>
</feature>
<dbReference type="GO" id="GO:0000055">
    <property type="term" value="P:ribosomal large subunit export from nucleus"/>
    <property type="evidence" value="ECO:0007669"/>
    <property type="project" value="UniProtKB-UniRule"/>
</dbReference>
<feature type="region of interest" description="Disordered" evidence="2">
    <location>
        <begin position="214"/>
        <end position="282"/>
    </location>
</feature>
<dbReference type="GO" id="GO:0015031">
    <property type="term" value="P:protein transport"/>
    <property type="evidence" value="ECO:0007669"/>
    <property type="project" value="UniProtKB-KW"/>
</dbReference>
<comment type="caution">
    <text evidence="5">The sequence shown here is derived from an EMBL/GenBank/DDBJ whole genome shotgun (WGS) entry which is preliminary data.</text>
</comment>
<sequence>MGMTAGIKPFGHGETAAIDIEGLALLEDHLKQLRAEEGVEDGMFEDDEAAAWDGWDVDSDSDESSEGWMDVGSDGSDLDISDSEDEDDSKKPKAQKKDADGDVDMDVDMDKEGEQEDVEDSSLRISTLATTKILTPADFALLNDLRLKAASDAVEKGGGSATKRKLATLQAEKRILAQGGNEDTTFISENDILGPKKKARADYAERIASIEKGREGREKFGSLKGKKQKDKPSSSTNREKARNKPLMMIIASGAVRGKKKASLREKQRKLRAHIDKAKKSYH</sequence>
<evidence type="ECO:0000259" key="4">
    <source>
        <dbReference type="Pfam" id="PF21638"/>
    </source>
</evidence>
<feature type="compositionally biased region" description="Acidic residues" evidence="2">
    <location>
        <begin position="38"/>
        <end position="65"/>
    </location>
</feature>
<keyword evidence="1" id="KW-0539">Nucleus</keyword>
<dbReference type="GO" id="GO:0042273">
    <property type="term" value="P:ribosomal large subunit biogenesis"/>
    <property type="evidence" value="ECO:0007669"/>
    <property type="project" value="UniProtKB-UniRule"/>
</dbReference>
<dbReference type="Proteomes" id="UP001385951">
    <property type="component" value="Unassembled WGS sequence"/>
</dbReference>
<feature type="compositionally biased region" description="Low complexity" evidence="2">
    <location>
        <begin position="66"/>
        <end position="75"/>
    </location>
</feature>